<keyword evidence="3" id="KW-0964">Secreted</keyword>
<dbReference type="Pfam" id="PF00322">
    <property type="entry name" value="Endothelin"/>
    <property type="match status" value="1"/>
</dbReference>
<dbReference type="GO" id="GO:0019229">
    <property type="term" value="P:regulation of vasoconstriction"/>
    <property type="evidence" value="ECO:0007669"/>
    <property type="project" value="InterPro"/>
</dbReference>
<accession>A0A3P8XNZ7</accession>
<dbReference type="GeneTree" id="ENSGT00950000183053"/>
<dbReference type="GO" id="GO:0003100">
    <property type="term" value="P:regulation of systemic arterial blood pressure by endothelin"/>
    <property type="evidence" value="ECO:0007669"/>
    <property type="project" value="TreeGrafter"/>
</dbReference>
<dbReference type="PANTHER" id="PTHR13874:SF10">
    <property type="entry name" value="ENDOTHELIN-1"/>
    <property type="match status" value="1"/>
</dbReference>
<evidence type="ECO:0000256" key="3">
    <source>
        <dbReference type="ARBA" id="ARBA00022525"/>
    </source>
</evidence>
<evidence type="ECO:0000256" key="4">
    <source>
        <dbReference type="ARBA" id="ARBA00022858"/>
    </source>
</evidence>
<feature type="signal peptide" evidence="8">
    <location>
        <begin position="1"/>
        <end position="20"/>
    </location>
</feature>
<dbReference type="GO" id="GO:0031707">
    <property type="term" value="F:endothelin A receptor binding"/>
    <property type="evidence" value="ECO:0007669"/>
    <property type="project" value="TreeGrafter"/>
</dbReference>
<evidence type="ECO:0000313" key="10">
    <source>
        <dbReference type="Ensembl" id="ENSELUP00000006280.2"/>
    </source>
</evidence>
<dbReference type="InterPro" id="IPR020475">
    <property type="entry name" value="Endothelin"/>
</dbReference>
<dbReference type="AlphaFoldDB" id="A0A3P8XNZ7"/>
<evidence type="ECO:0000256" key="8">
    <source>
        <dbReference type="SAM" id="SignalP"/>
    </source>
</evidence>
<sequence>MDLRILLSVLSVMYVGIVYTVSSAPMGEKTASTPKATPGPVHHIRNKRCSCATFMDRECVYFCHLDIIWVNTPERVVSYGLGNASRKKRAIRDSKQDPRCKCVREDDGTCFARERVFPRYMFKNHGITGNPTLFMYTFTPRSSALPRAMTVLRGASANTSWLPRRAGLKGKRNQRSD</sequence>
<dbReference type="GO" id="GO:0005179">
    <property type="term" value="F:hormone activity"/>
    <property type="evidence" value="ECO:0007669"/>
    <property type="project" value="TreeGrafter"/>
</dbReference>
<keyword evidence="5" id="KW-0839">Vasoconstrictor</keyword>
<dbReference type="SMART" id="SM00272">
    <property type="entry name" value="END"/>
    <property type="match status" value="1"/>
</dbReference>
<comment type="function">
    <text evidence="7">Endothelins are endothelium-derived vasoconstrictor peptides. Probable ligand for G-protein coupled receptors EDNRA and EDNRB which activates PTK2B, BCAR1, BCAR3 and, GTPases RAP1 and RHOA cascade in glomerular mesangial cells. Also binds the DEAR/FBXW7-AS1 receptor. Promotes mesenteric arterial wall remodeling via activation of ROCK signaling and subsequent colocalization of NFATC3 with F-actin filaments. NFATC3 then translocates to the nucleus where it subsequently promotes the transcription of the smooth muscle hypertrophy and differentiation marker ACTA2.</text>
</comment>
<dbReference type="PRINTS" id="PR00365">
    <property type="entry name" value="ENDOTHELIN"/>
</dbReference>
<keyword evidence="4" id="KW-0838">Vasoactive</keyword>
<comment type="subcellular location">
    <subcellularLocation>
        <location evidence="1">Secreted</location>
    </subcellularLocation>
</comment>
<evidence type="ECO:0000256" key="1">
    <source>
        <dbReference type="ARBA" id="ARBA00004613"/>
    </source>
</evidence>
<dbReference type="InterPro" id="IPR001928">
    <property type="entry name" value="Endothln-like_toxin"/>
</dbReference>
<feature type="domain" description="Endothelin-like toxin" evidence="9">
    <location>
        <begin position="48"/>
        <end position="69"/>
    </location>
</feature>
<dbReference type="GO" id="GO:0014826">
    <property type="term" value="P:vein smooth muscle contraction"/>
    <property type="evidence" value="ECO:0007669"/>
    <property type="project" value="TreeGrafter"/>
</dbReference>
<evidence type="ECO:0000259" key="9">
    <source>
        <dbReference type="SMART" id="SM00272"/>
    </source>
</evidence>
<feature type="chain" id="PRO_5028429485" description="Endothelin-1" evidence="8">
    <location>
        <begin position="21"/>
        <end position="177"/>
    </location>
</feature>
<evidence type="ECO:0000313" key="11">
    <source>
        <dbReference type="Proteomes" id="UP000265140"/>
    </source>
</evidence>
<keyword evidence="11" id="KW-1185">Reference proteome</keyword>
<protein>
    <recommendedName>
        <fullName evidence="6">Endothelin-1</fullName>
    </recommendedName>
</protein>
<evidence type="ECO:0000256" key="7">
    <source>
        <dbReference type="ARBA" id="ARBA00046081"/>
    </source>
</evidence>
<dbReference type="Ensembl" id="ENSELUT00000009217.3">
    <property type="protein sequence ID" value="ENSELUP00000006280.2"/>
    <property type="gene ID" value="ENSELUG00000038930.1"/>
</dbReference>
<dbReference type="STRING" id="8010.ENSELUP00000006280"/>
<dbReference type="Bgee" id="ENSELUG00000007183">
    <property type="expression patterns" value="Expressed in stomach and 13 other cell types or tissues"/>
</dbReference>
<dbReference type="GO" id="GO:0006874">
    <property type="term" value="P:intracellular calcium ion homeostasis"/>
    <property type="evidence" value="ECO:0007669"/>
    <property type="project" value="TreeGrafter"/>
</dbReference>
<dbReference type="InterPro" id="IPR019764">
    <property type="entry name" value="Endothelin_toxin_CS"/>
</dbReference>
<reference evidence="10" key="4">
    <citation type="submission" date="2025-09" db="UniProtKB">
        <authorList>
            <consortium name="Ensembl"/>
        </authorList>
    </citation>
    <scope>IDENTIFICATION</scope>
</reference>
<dbReference type="PANTHER" id="PTHR13874">
    <property type="entry name" value="ENDOTHELIN"/>
    <property type="match status" value="1"/>
</dbReference>
<dbReference type="Proteomes" id="UP000265140">
    <property type="component" value="Chromosome 10"/>
</dbReference>
<gene>
    <name evidence="10" type="primary">EDN1</name>
</gene>
<keyword evidence="8" id="KW-0732">Signal</keyword>
<name>A0A3P8XNZ7_ESOLU</name>
<reference evidence="10" key="2">
    <citation type="submission" date="2020-02" db="EMBL/GenBank/DDBJ databases">
        <title>Esox lucius (northern pike) genome, fEsoLuc1, primary haplotype.</title>
        <authorList>
            <person name="Myers G."/>
            <person name="Karagic N."/>
            <person name="Meyer A."/>
            <person name="Pippel M."/>
            <person name="Reichard M."/>
            <person name="Winkler S."/>
            <person name="Tracey A."/>
            <person name="Sims Y."/>
            <person name="Howe K."/>
            <person name="Rhie A."/>
            <person name="Formenti G."/>
            <person name="Durbin R."/>
            <person name="Fedrigo O."/>
            <person name="Jarvis E.D."/>
        </authorList>
    </citation>
    <scope>NUCLEOTIDE SEQUENCE [LARGE SCALE GENOMIC DNA]</scope>
</reference>
<evidence type="ECO:0000256" key="6">
    <source>
        <dbReference type="ARBA" id="ARBA00040197"/>
    </source>
</evidence>
<comment type="similarity">
    <text evidence="2">Belongs to the endothelin/sarafotoxin family.</text>
</comment>
<dbReference type="GO" id="GO:0031708">
    <property type="term" value="F:endothelin B receptor binding"/>
    <property type="evidence" value="ECO:0007669"/>
    <property type="project" value="TreeGrafter"/>
</dbReference>
<organism evidence="10 11">
    <name type="scientific">Esox lucius</name>
    <name type="common">Northern pike</name>
    <dbReference type="NCBI Taxonomy" id="8010"/>
    <lineage>
        <taxon>Eukaryota</taxon>
        <taxon>Metazoa</taxon>
        <taxon>Chordata</taxon>
        <taxon>Craniata</taxon>
        <taxon>Vertebrata</taxon>
        <taxon>Euteleostomi</taxon>
        <taxon>Actinopterygii</taxon>
        <taxon>Neopterygii</taxon>
        <taxon>Teleostei</taxon>
        <taxon>Protacanthopterygii</taxon>
        <taxon>Esociformes</taxon>
        <taxon>Esocidae</taxon>
        <taxon>Esox</taxon>
    </lineage>
</organism>
<proteinExistence type="inferred from homology"/>
<reference evidence="10" key="3">
    <citation type="submission" date="2025-08" db="UniProtKB">
        <authorList>
            <consortium name="Ensembl"/>
        </authorList>
    </citation>
    <scope>IDENTIFICATION</scope>
</reference>
<dbReference type="GO" id="GO:0005615">
    <property type="term" value="C:extracellular space"/>
    <property type="evidence" value="ECO:0007669"/>
    <property type="project" value="TreeGrafter"/>
</dbReference>
<evidence type="ECO:0000256" key="5">
    <source>
        <dbReference type="ARBA" id="ARBA00023322"/>
    </source>
</evidence>
<evidence type="ECO:0000256" key="2">
    <source>
        <dbReference type="ARBA" id="ARBA00010959"/>
    </source>
</evidence>
<dbReference type="PROSITE" id="PS00270">
    <property type="entry name" value="ENDOTHELIN"/>
    <property type="match status" value="1"/>
</dbReference>
<reference evidence="11" key="1">
    <citation type="journal article" date="2014" name="PLoS ONE">
        <title>The genome and linkage map of the northern pike (Esox lucius): conserved synteny revealed between the salmonid sister group and the Neoteleostei.</title>
        <authorList>
            <person name="Rondeau E.B."/>
            <person name="Minkley D.R."/>
            <person name="Leong J.S."/>
            <person name="Messmer A.M."/>
            <person name="Jantzen J.R."/>
            <person name="von Schalburg K.R."/>
            <person name="Lemon C."/>
            <person name="Bird N.H."/>
            <person name="Koop B.F."/>
        </authorList>
    </citation>
    <scope>NUCLEOTIDE SEQUENCE</scope>
</reference>